<proteinExistence type="predicted"/>
<dbReference type="GeneID" id="34594012"/>
<gene>
    <name evidence="8" type="ORF">AYO20_10624</name>
</gene>
<evidence type="ECO:0000313" key="8">
    <source>
        <dbReference type="EMBL" id="OAL24466.1"/>
    </source>
</evidence>
<evidence type="ECO:0000256" key="7">
    <source>
        <dbReference type="SAM" id="SignalP"/>
    </source>
</evidence>
<feature type="transmembrane region" description="Helical" evidence="6">
    <location>
        <begin position="239"/>
        <end position="260"/>
    </location>
</feature>
<dbReference type="Proteomes" id="UP000185904">
    <property type="component" value="Unassembled WGS sequence"/>
</dbReference>
<name>A0A178C5G0_9EURO</name>
<feature type="transmembrane region" description="Helical" evidence="6">
    <location>
        <begin position="471"/>
        <end position="493"/>
    </location>
</feature>
<dbReference type="Pfam" id="PF02535">
    <property type="entry name" value="Zip"/>
    <property type="match status" value="1"/>
</dbReference>
<feature type="signal peptide" evidence="7">
    <location>
        <begin position="1"/>
        <end position="17"/>
    </location>
</feature>
<feature type="transmembrane region" description="Helical" evidence="6">
    <location>
        <begin position="280"/>
        <end position="299"/>
    </location>
</feature>
<keyword evidence="2 6" id="KW-0812">Transmembrane</keyword>
<keyword evidence="4 6" id="KW-0472">Membrane</keyword>
<evidence type="ECO:0000256" key="1">
    <source>
        <dbReference type="ARBA" id="ARBA00004141"/>
    </source>
</evidence>
<comment type="subcellular location">
    <subcellularLocation>
        <location evidence="1">Membrane</location>
        <topology evidence="1">Multi-pass membrane protein</topology>
    </subcellularLocation>
</comment>
<dbReference type="AlphaFoldDB" id="A0A178C5G0"/>
<evidence type="ECO:0000313" key="9">
    <source>
        <dbReference type="Proteomes" id="UP000185904"/>
    </source>
</evidence>
<dbReference type="PANTHER" id="PTHR11040">
    <property type="entry name" value="ZINC/IRON TRANSPORTER"/>
    <property type="match status" value="1"/>
</dbReference>
<feature type="transmembrane region" description="Helical" evidence="6">
    <location>
        <begin position="438"/>
        <end position="459"/>
    </location>
</feature>
<protein>
    <submittedName>
        <fullName evidence="8">Uncharacterized protein</fullName>
    </submittedName>
</protein>
<dbReference type="EMBL" id="LVCJ01000117">
    <property type="protein sequence ID" value="OAL24466.1"/>
    <property type="molecule type" value="Genomic_DNA"/>
</dbReference>
<feature type="transmembrane region" description="Helical" evidence="6">
    <location>
        <begin position="513"/>
        <end position="532"/>
    </location>
</feature>
<dbReference type="GO" id="GO:0005385">
    <property type="term" value="F:zinc ion transmembrane transporter activity"/>
    <property type="evidence" value="ECO:0007669"/>
    <property type="project" value="TreeGrafter"/>
</dbReference>
<feature type="transmembrane region" description="Helical" evidence="6">
    <location>
        <begin position="403"/>
        <end position="426"/>
    </location>
</feature>
<dbReference type="PANTHER" id="PTHR11040:SF44">
    <property type="entry name" value="PROTEIN ZNTC-RELATED"/>
    <property type="match status" value="1"/>
</dbReference>
<feature type="transmembrane region" description="Helical" evidence="6">
    <location>
        <begin position="207"/>
        <end position="227"/>
    </location>
</feature>
<keyword evidence="3 6" id="KW-1133">Transmembrane helix</keyword>
<feature type="region of interest" description="Disordered" evidence="5">
    <location>
        <begin position="141"/>
        <end position="167"/>
    </location>
</feature>
<keyword evidence="7" id="KW-0732">Signal</keyword>
<evidence type="ECO:0000256" key="2">
    <source>
        <dbReference type="ARBA" id="ARBA00022692"/>
    </source>
</evidence>
<accession>A0A178C5G0</accession>
<feature type="transmembrane region" description="Helical" evidence="6">
    <location>
        <begin position="373"/>
        <end position="397"/>
    </location>
</feature>
<dbReference type="InterPro" id="IPR003689">
    <property type="entry name" value="ZIP"/>
</dbReference>
<feature type="compositionally biased region" description="Acidic residues" evidence="5">
    <location>
        <begin position="143"/>
        <end position="155"/>
    </location>
</feature>
<reference evidence="8 9" key="1">
    <citation type="submission" date="2016-03" db="EMBL/GenBank/DDBJ databases">
        <title>The draft genome sequence of Fonsecaea nubica causative agent of cutaneous subcutaneous infection in human host.</title>
        <authorList>
            <person name="Costa F."/>
            <person name="Sybren D.H."/>
            <person name="Raittz R.T."/>
            <person name="Weiss V.A."/>
            <person name="Leao A.C."/>
            <person name="Gomes R."/>
            <person name="De Souza E.M."/>
            <person name="Pedrosa F.O."/>
            <person name="Steffens M.B."/>
            <person name="Bombassaro A."/>
            <person name="Tadra-Sfeir M.Z."/>
            <person name="Moreno L.F."/>
            <person name="Najafzadeh M.J."/>
            <person name="Felipe M.S."/>
            <person name="Teixeira M."/>
            <person name="Sun J."/>
            <person name="Xi L."/>
            <person name="Castro M.A."/>
            <person name="Vicente V.A."/>
        </authorList>
    </citation>
    <scope>NUCLEOTIDE SEQUENCE [LARGE SCALE GENOMIC DNA]</scope>
    <source>
        <strain evidence="8 9">CBS 269.64</strain>
    </source>
</reference>
<evidence type="ECO:0000256" key="4">
    <source>
        <dbReference type="ARBA" id="ARBA00023136"/>
    </source>
</evidence>
<organism evidence="8 9">
    <name type="scientific">Fonsecaea nubica</name>
    <dbReference type="NCBI Taxonomy" id="856822"/>
    <lineage>
        <taxon>Eukaryota</taxon>
        <taxon>Fungi</taxon>
        <taxon>Dikarya</taxon>
        <taxon>Ascomycota</taxon>
        <taxon>Pezizomycotina</taxon>
        <taxon>Eurotiomycetes</taxon>
        <taxon>Chaetothyriomycetidae</taxon>
        <taxon>Chaetothyriales</taxon>
        <taxon>Herpotrichiellaceae</taxon>
        <taxon>Fonsecaea</taxon>
    </lineage>
</organism>
<dbReference type="GO" id="GO:0005886">
    <property type="term" value="C:plasma membrane"/>
    <property type="evidence" value="ECO:0007669"/>
    <property type="project" value="TreeGrafter"/>
</dbReference>
<dbReference type="OrthoDB" id="448280at2759"/>
<comment type="caution">
    <text evidence="8">The sequence shown here is derived from an EMBL/GenBank/DDBJ whole genome shotgun (WGS) entry which is preliminary data.</text>
</comment>
<sequence length="533" mass="56909">MLATIFLVLAFQSAVYAQTYTGCHNHSSVEYCYGPDGEETALQTYSSVAPTTLSTATLPASVSASATTTGQTTAVTGCHAHGADIFCINGAGEEVMISTIATATGEPPAQYTGCHGHGDEQYCFAPDGSEVLVLAEGATVSEDHDEHEDHEDHEDHDDHEHSEGEEELDCHFHAGVEHCVPVGGSESVSEERNCGLTQRDYDIPLRIGTLFVVLVTSAIGVYAPLLLTKLPFKTVNTFVFTIVKQFGTGVILSTAFVHLYTHASLMFNNECLGVLEYEGTTSAIVMAGIILAFLVEYIGHRIVLARGASLQQQRGAGPEETATVSAFAKEGESTPISKSLTDPHASAYNSNNLANLGHNHGNPLDPANPNSKLSVMVMEAGILFHSILIGLTLVVAGDSFYKTLLIVIVFHQFFEGLALGARIALLPSDFARFWPTKFFMAFAYALITPIGMAIGLGVIHDFNGNEKNTIVAIGTLDSLSAGILIWVALVDMLARDWILDGGEMLNTTTAKTLLGGFSLFAGMILMSLLGKWA</sequence>
<dbReference type="RefSeq" id="XP_022495117.1">
    <property type="nucleotide sequence ID" value="XM_022648880.1"/>
</dbReference>
<keyword evidence="9" id="KW-1185">Reference proteome</keyword>
<evidence type="ECO:0000256" key="5">
    <source>
        <dbReference type="SAM" id="MobiDB-lite"/>
    </source>
</evidence>
<feature type="chain" id="PRO_5008083368" evidence="7">
    <location>
        <begin position="18"/>
        <end position="533"/>
    </location>
</feature>
<evidence type="ECO:0000256" key="3">
    <source>
        <dbReference type="ARBA" id="ARBA00022989"/>
    </source>
</evidence>
<evidence type="ECO:0000256" key="6">
    <source>
        <dbReference type="SAM" id="Phobius"/>
    </source>
</evidence>